<evidence type="ECO:0000313" key="2">
    <source>
        <dbReference type="EMBL" id="SDM77133.1"/>
    </source>
</evidence>
<keyword evidence="1" id="KW-1133">Transmembrane helix</keyword>
<sequence>MPNFFVSFGYAITFFARMLFFLSLISLLDTRPQEPLAITFTNLKDTRSPIVVGIFRKDDPFTKKTFKNYTLDPAGTPTPTLFVDGLPYGEYAIAIFQDSNRDGKLNTNILGIPKEPYCFSNNVRPRFSAPKYEQCKFTYSEREHHQFLELLH</sequence>
<dbReference type="STRING" id="563176.SAMN04488090_4186"/>
<keyword evidence="1" id="KW-0812">Transmembrane</keyword>
<dbReference type="AlphaFoldDB" id="A0A1G9VYB5"/>
<dbReference type="Pfam" id="PF09912">
    <property type="entry name" value="DUF2141"/>
    <property type="match status" value="1"/>
</dbReference>
<keyword evidence="3" id="KW-1185">Reference proteome</keyword>
<evidence type="ECO:0000313" key="3">
    <source>
        <dbReference type="Proteomes" id="UP000198901"/>
    </source>
</evidence>
<feature type="transmembrane region" description="Helical" evidence="1">
    <location>
        <begin position="6"/>
        <end position="28"/>
    </location>
</feature>
<organism evidence="2 3">
    <name type="scientific">Siphonobacter aquaeclarae</name>
    <dbReference type="NCBI Taxonomy" id="563176"/>
    <lineage>
        <taxon>Bacteria</taxon>
        <taxon>Pseudomonadati</taxon>
        <taxon>Bacteroidota</taxon>
        <taxon>Cytophagia</taxon>
        <taxon>Cytophagales</taxon>
        <taxon>Cytophagaceae</taxon>
        <taxon>Siphonobacter</taxon>
    </lineage>
</organism>
<dbReference type="InterPro" id="IPR018673">
    <property type="entry name" value="DUF2141"/>
</dbReference>
<dbReference type="Proteomes" id="UP000198901">
    <property type="component" value="Unassembled WGS sequence"/>
</dbReference>
<keyword evidence="1" id="KW-0472">Membrane</keyword>
<proteinExistence type="predicted"/>
<gene>
    <name evidence="2" type="ORF">SAMN04488090_4186</name>
</gene>
<name>A0A1G9VYB5_9BACT</name>
<dbReference type="EMBL" id="FNGS01000009">
    <property type="protein sequence ID" value="SDM77133.1"/>
    <property type="molecule type" value="Genomic_DNA"/>
</dbReference>
<evidence type="ECO:0000256" key="1">
    <source>
        <dbReference type="SAM" id="Phobius"/>
    </source>
</evidence>
<protein>
    <submittedName>
        <fullName evidence="2">Uncharacterized conserved protein, DUF2141 family</fullName>
    </submittedName>
</protein>
<accession>A0A1G9VYB5</accession>
<reference evidence="2 3" key="1">
    <citation type="submission" date="2016-10" db="EMBL/GenBank/DDBJ databases">
        <authorList>
            <person name="de Groot N.N."/>
        </authorList>
    </citation>
    <scope>NUCLEOTIDE SEQUENCE [LARGE SCALE GENOMIC DNA]</scope>
    <source>
        <strain evidence="2 3">DSM 21668</strain>
    </source>
</reference>